<protein>
    <submittedName>
        <fullName evidence="2">TraB/GumN family protein</fullName>
    </submittedName>
</protein>
<keyword evidence="1" id="KW-0732">Signal</keyword>
<dbReference type="CDD" id="cd14789">
    <property type="entry name" value="Tiki"/>
    <property type="match status" value="1"/>
</dbReference>
<evidence type="ECO:0000313" key="2">
    <source>
        <dbReference type="EMBL" id="MCX3267503.1"/>
    </source>
</evidence>
<dbReference type="Pfam" id="PF01963">
    <property type="entry name" value="TraB_PrgY_gumN"/>
    <property type="match status" value="1"/>
</dbReference>
<name>A0A9X3DGR7_9SPHI</name>
<proteinExistence type="predicted"/>
<dbReference type="EMBL" id="JAPJUH010000008">
    <property type="protein sequence ID" value="MCX3267503.1"/>
    <property type="molecule type" value="Genomic_DNA"/>
</dbReference>
<accession>A0A9X3DGR7</accession>
<keyword evidence="3" id="KW-1185">Reference proteome</keyword>
<organism evidence="2 3">
    <name type="scientific">Pedobacter agri</name>
    <dbReference type="NCBI Taxonomy" id="454586"/>
    <lineage>
        <taxon>Bacteria</taxon>
        <taxon>Pseudomonadati</taxon>
        <taxon>Bacteroidota</taxon>
        <taxon>Sphingobacteriia</taxon>
        <taxon>Sphingobacteriales</taxon>
        <taxon>Sphingobacteriaceae</taxon>
        <taxon>Pedobacter</taxon>
    </lineage>
</organism>
<dbReference type="InterPro" id="IPR002816">
    <property type="entry name" value="TraB/PrgY/GumN_fam"/>
</dbReference>
<dbReference type="AlphaFoldDB" id="A0A9X3DGR7"/>
<comment type="caution">
    <text evidence="2">The sequence shown here is derived from an EMBL/GenBank/DDBJ whole genome shotgun (WGS) entry which is preliminary data.</text>
</comment>
<sequence length="304" mass="34375">MKSALILLLFCTSIFNDSVAQGLANSPASVLWKISRPGSTMTSYILGSVHTYGSAWVDSFPAIDSLVLKQDLFICENLLLIDTAKSRTFSKSIASPTVSAKKSFGKDVKLIRTHFLETSDLDIEKILDANNNQNSFLFSMYYILLYQLMEKRNLKMSTDFLPMDDVILRRAHLAGKQCIGLDETNSLGKMISSKKQMNSIKSTIIDLVKELEDVDISRKRNKEFLKYLKMVDEYNNAKFSYDGNQVSDKGVMIVSRNKSWIKSIPKYLFINSCFIVVGIMHLNGKEGLLNMLKERGFELTPIDL</sequence>
<gene>
    <name evidence="2" type="ORF">OQZ29_22270</name>
</gene>
<reference evidence="2" key="1">
    <citation type="submission" date="2022-11" db="EMBL/GenBank/DDBJ databases">
        <authorList>
            <person name="Graham C."/>
            <person name="Newman J.D."/>
        </authorList>
    </citation>
    <scope>NUCLEOTIDE SEQUENCE</scope>
    <source>
        <strain evidence="2">DSM 19486</strain>
    </source>
</reference>
<evidence type="ECO:0000313" key="3">
    <source>
        <dbReference type="Proteomes" id="UP001142592"/>
    </source>
</evidence>
<feature type="signal peptide" evidence="1">
    <location>
        <begin position="1"/>
        <end position="20"/>
    </location>
</feature>
<dbReference type="Proteomes" id="UP001142592">
    <property type="component" value="Unassembled WGS sequence"/>
</dbReference>
<evidence type="ECO:0000256" key="1">
    <source>
        <dbReference type="SAM" id="SignalP"/>
    </source>
</evidence>
<feature type="chain" id="PRO_5040756640" evidence="1">
    <location>
        <begin position="21"/>
        <end position="304"/>
    </location>
</feature>